<dbReference type="AlphaFoldDB" id="A0A939H6I3"/>
<evidence type="ECO:0000313" key="1">
    <source>
        <dbReference type="EMBL" id="MBO1265157.1"/>
    </source>
</evidence>
<dbReference type="EMBL" id="JAFNJU010000006">
    <property type="protein sequence ID" value="MBO1265157.1"/>
    <property type="molecule type" value="Genomic_DNA"/>
</dbReference>
<gene>
    <name evidence="1" type="ORF">J3A84_08975</name>
</gene>
<protein>
    <submittedName>
        <fullName evidence="1">Uncharacterized protein</fullName>
    </submittedName>
</protein>
<organism evidence="1 2">
    <name type="scientific">Proteiniclasticum aestuarii</name>
    <dbReference type="NCBI Taxonomy" id="2817862"/>
    <lineage>
        <taxon>Bacteria</taxon>
        <taxon>Bacillati</taxon>
        <taxon>Bacillota</taxon>
        <taxon>Clostridia</taxon>
        <taxon>Eubacteriales</taxon>
        <taxon>Clostridiaceae</taxon>
        <taxon>Proteiniclasticum</taxon>
    </lineage>
</organism>
<name>A0A939H6I3_9CLOT</name>
<dbReference type="Proteomes" id="UP000664218">
    <property type="component" value="Unassembled WGS sequence"/>
</dbReference>
<dbReference type="RefSeq" id="WP_207599679.1">
    <property type="nucleotide sequence ID" value="NZ_JAFNJU010000006.1"/>
</dbReference>
<comment type="caution">
    <text evidence="1">The sequence shown here is derived from an EMBL/GenBank/DDBJ whole genome shotgun (WGS) entry which is preliminary data.</text>
</comment>
<accession>A0A939H6I3</accession>
<keyword evidence="2" id="KW-1185">Reference proteome</keyword>
<reference evidence="1" key="1">
    <citation type="submission" date="2021-03" db="EMBL/GenBank/DDBJ databases">
        <title>Proteiniclasticum marinus sp. nov., isolated from tidal flat sediment.</title>
        <authorList>
            <person name="Namirimu T."/>
            <person name="Yang J.-A."/>
            <person name="Yang S.-H."/>
            <person name="Kim Y.-J."/>
            <person name="Kwon K.K."/>
        </authorList>
    </citation>
    <scope>NUCLEOTIDE SEQUENCE</scope>
    <source>
        <strain evidence="1">SCR006</strain>
    </source>
</reference>
<evidence type="ECO:0000313" key="2">
    <source>
        <dbReference type="Proteomes" id="UP000664218"/>
    </source>
</evidence>
<sequence>MEINNVKIEISEEMQKALAEIVRCDIDDLSVKLSKVASAATQEYVKMIIGEKIFTRGSDIREYRLYLLIINYFDGIIPDESTISTLFQTTNSESKSLLRSTLAKYHFLLKQPINETIIKILSRIKPKGDESFYVIKNIPINMIDEMNKIVSEIDGSHDQIRKQRGTLQGYEIPKATYDELMKFLGVTK</sequence>
<proteinExistence type="predicted"/>